<keyword evidence="2" id="KW-1185">Reference proteome</keyword>
<comment type="caution">
    <text evidence="1">The sequence shown here is derived from an EMBL/GenBank/DDBJ whole genome shotgun (WGS) entry which is preliminary data.</text>
</comment>
<protein>
    <submittedName>
        <fullName evidence="1">Uncharacterized protein</fullName>
    </submittedName>
</protein>
<evidence type="ECO:0000313" key="1">
    <source>
        <dbReference type="EMBL" id="MDJ1184328.1"/>
    </source>
</evidence>
<proteinExistence type="predicted"/>
<name>A0ABT7C1E3_9CYAN</name>
<gene>
    <name evidence="1" type="ORF">PMH09_14175</name>
</gene>
<dbReference type="RefSeq" id="WP_283758981.1">
    <property type="nucleotide sequence ID" value="NZ_JAQOSQ010000014.1"/>
</dbReference>
<evidence type="ECO:0000313" key="2">
    <source>
        <dbReference type="Proteomes" id="UP001232992"/>
    </source>
</evidence>
<organism evidence="1 2">
    <name type="scientific">Roseofilum casamattae BLCC-M143</name>
    <dbReference type="NCBI Taxonomy" id="3022442"/>
    <lineage>
        <taxon>Bacteria</taxon>
        <taxon>Bacillati</taxon>
        <taxon>Cyanobacteriota</taxon>
        <taxon>Cyanophyceae</taxon>
        <taxon>Desertifilales</taxon>
        <taxon>Desertifilaceae</taxon>
        <taxon>Roseofilum</taxon>
        <taxon>Roseofilum casamattae</taxon>
    </lineage>
</organism>
<reference evidence="1 2" key="1">
    <citation type="submission" date="2023-01" db="EMBL/GenBank/DDBJ databases">
        <title>Novel diversity within Roseofilum (Cyanobacteria; Desertifilaceae) from marine benthic mats with descriptions of four novel species.</title>
        <authorList>
            <person name="Wang Y."/>
            <person name="Berthold D.E."/>
            <person name="Hu J."/>
            <person name="Lefler F.W."/>
            <person name="Laughinghouse H.D. IV."/>
        </authorList>
    </citation>
    <scope>NUCLEOTIDE SEQUENCE [LARGE SCALE GENOMIC DNA]</scope>
    <source>
        <strain evidence="1 2">BLCC-M143</strain>
    </source>
</reference>
<dbReference type="Proteomes" id="UP001232992">
    <property type="component" value="Unassembled WGS sequence"/>
</dbReference>
<sequence>MEKPGKTVENTKNACGNSVEVVGKRRGNDKNYNFIDRNSGNP</sequence>
<accession>A0ABT7C1E3</accession>
<dbReference type="EMBL" id="JAQOSQ010000014">
    <property type="protein sequence ID" value="MDJ1184328.1"/>
    <property type="molecule type" value="Genomic_DNA"/>
</dbReference>